<keyword evidence="3" id="KW-1185">Reference proteome</keyword>
<name>A0ABT4RFS0_9ACTN</name>
<evidence type="ECO:0000313" key="2">
    <source>
        <dbReference type="EMBL" id="MDA0137393.1"/>
    </source>
</evidence>
<evidence type="ECO:0000313" key="3">
    <source>
        <dbReference type="Proteomes" id="UP001147700"/>
    </source>
</evidence>
<dbReference type="RefSeq" id="WP_202955726.1">
    <property type="nucleotide sequence ID" value="NZ_JAPCID010000009.1"/>
</dbReference>
<gene>
    <name evidence="2" type="ORF">OJ962_07805</name>
</gene>
<proteinExistence type="predicted"/>
<comment type="caution">
    <text evidence="2">The sequence shown here is derived from an EMBL/GenBank/DDBJ whole genome shotgun (WGS) entry which is preliminary data.</text>
</comment>
<keyword evidence="1" id="KW-0732">Signal</keyword>
<accession>A0ABT4RFS0</accession>
<reference evidence="2" key="1">
    <citation type="submission" date="2022-10" db="EMBL/GenBank/DDBJ databases">
        <title>The WGS of Solirubrobacter sp. CPCC 204708.</title>
        <authorList>
            <person name="Jiang Z."/>
        </authorList>
    </citation>
    <scope>NUCLEOTIDE SEQUENCE</scope>
    <source>
        <strain evidence="2">CPCC 204708</strain>
    </source>
</reference>
<sequence>MKILPRIAALMLASAAIAFTMAGTASANTPMMIVADGGSTMKIHDDENVAWEATMWEYKTFSLSGLVFGTLGAGNAVFNHKHARCWGNEVRGELIVDAHRWSNTNAATITAHIDLYEGASCSTTDHDGQSPFVTFTLKPGEARTVQLRADNNDEGDADHAAAKVTFRAVPL</sequence>
<evidence type="ECO:0000256" key="1">
    <source>
        <dbReference type="SAM" id="SignalP"/>
    </source>
</evidence>
<feature type="signal peptide" evidence="1">
    <location>
        <begin position="1"/>
        <end position="27"/>
    </location>
</feature>
<dbReference type="Proteomes" id="UP001147700">
    <property type="component" value="Unassembled WGS sequence"/>
</dbReference>
<organism evidence="2 3">
    <name type="scientific">Solirubrobacter deserti</name>
    <dbReference type="NCBI Taxonomy" id="2282478"/>
    <lineage>
        <taxon>Bacteria</taxon>
        <taxon>Bacillati</taxon>
        <taxon>Actinomycetota</taxon>
        <taxon>Thermoleophilia</taxon>
        <taxon>Solirubrobacterales</taxon>
        <taxon>Solirubrobacteraceae</taxon>
        <taxon>Solirubrobacter</taxon>
    </lineage>
</organism>
<protein>
    <submittedName>
        <fullName evidence="2">Uncharacterized protein</fullName>
    </submittedName>
</protein>
<feature type="chain" id="PRO_5046076587" evidence="1">
    <location>
        <begin position="28"/>
        <end position="171"/>
    </location>
</feature>
<dbReference type="EMBL" id="JAPCID010000009">
    <property type="protein sequence ID" value="MDA0137393.1"/>
    <property type="molecule type" value="Genomic_DNA"/>
</dbReference>